<feature type="transmembrane region" description="Helical" evidence="6">
    <location>
        <begin position="71"/>
        <end position="92"/>
    </location>
</feature>
<dbReference type="AlphaFoldDB" id="A0A7Y0BNY9"/>
<feature type="transmembrane region" description="Helical" evidence="6">
    <location>
        <begin position="98"/>
        <end position="117"/>
    </location>
</feature>
<evidence type="ECO:0000256" key="6">
    <source>
        <dbReference type="SAM" id="Phobius"/>
    </source>
</evidence>
<dbReference type="Pfam" id="PF04138">
    <property type="entry name" value="GtrA_DPMS_TM"/>
    <property type="match status" value="1"/>
</dbReference>
<dbReference type="PANTHER" id="PTHR38459">
    <property type="entry name" value="PROPHAGE BACTOPRENOL-LINKED GLUCOSE TRANSLOCASE HOMOLOG"/>
    <property type="match status" value="1"/>
</dbReference>
<feature type="domain" description="GtrA/DPMS transmembrane" evidence="7">
    <location>
        <begin position="6"/>
        <end position="123"/>
    </location>
</feature>
<protein>
    <submittedName>
        <fullName evidence="8">GtrA family protein</fullName>
    </submittedName>
</protein>
<gene>
    <name evidence="8" type="ORF">HHL27_05945</name>
</gene>
<comment type="caution">
    <text evidence="8">The sequence shown here is derived from an EMBL/GenBank/DDBJ whole genome shotgun (WGS) entry which is preliminary data.</text>
</comment>
<evidence type="ECO:0000259" key="7">
    <source>
        <dbReference type="Pfam" id="PF04138"/>
    </source>
</evidence>
<dbReference type="InterPro" id="IPR007267">
    <property type="entry name" value="GtrA_DPMS_TM"/>
</dbReference>
<dbReference type="RefSeq" id="WP_169492460.1">
    <property type="nucleotide sequence ID" value="NZ_JABBGM010000002.1"/>
</dbReference>
<evidence type="ECO:0000256" key="5">
    <source>
        <dbReference type="ARBA" id="ARBA00023136"/>
    </source>
</evidence>
<evidence type="ECO:0000313" key="8">
    <source>
        <dbReference type="EMBL" id="NML93211.1"/>
    </source>
</evidence>
<evidence type="ECO:0000256" key="1">
    <source>
        <dbReference type="ARBA" id="ARBA00004141"/>
    </source>
</evidence>
<dbReference type="Proteomes" id="UP000583556">
    <property type="component" value="Unassembled WGS sequence"/>
</dbReference>
<name>A0A7Y0BNY9_9SPHN</name>
<evidence type="ECO:0000256" key="3">
    <source>
        <dbReference type="ARBA" id="ARBA00022692"/>
    </source>
</evidence>
<evidence type="ECO:0000313" key="9">
    <source>
        <dbReference type="Proteomes" id="UP000583556"/>
    </source>
</evidence>
<sequence length="125" mass="12957">MNAFLRFALVGAAGFLVDAGVLALAVFMGAGLFAGRALSYLVAATFTWACNRRFTFAATQAPSVGEWVRFLVANAGGGIVNLGVYSTLVVTVPLVARAPVLGVAAGSIAGLTVNFLLSRRFVFRA</sequence>
<comment type="subcellular location">
    <subcellularLocation>
        <location evidence="1">Membrane</location>
        <topology evidence="1">Multi-pass membrane protein</topology>
    </subcellularLocation>
</comment>
<keyword evidence="5 6" id="KW-0472">Membrane</keyword>
<keyword evidence="3 6" id="KW-0812">Transmembrane</keyword>
<dbReference type="InterPro" id="IPR051401">
    <property type="entry name" value="GtrA_CellWall_Glycosyl"/>
</dbReference>
<dbReference type="GO" id="GO:0005886">
    <property type="term" value="C:plasma membrane"/>
    <property type="evidence" value="ECO:0007669"/>
    <property type="project" value="TreeGrafter"/>
</dbReference>
<reference evidence="8 9" key="1">
    <citation type="submission" date="2020-04" db="EMBL/GenBank/DDBJ databases">
        <title>Novosphingobium sp. TW-4 isolated from soil.</title>
        <authorList>
            <person name="Dahal R.H."/>
            <person name="Chaudhary D.K."/>
        </authorList>
    </citation>
    <scope>NUCLEOTIDE SEQUENCE [LARGE SCALE GENOMIC DNA]</scope>
    <source>
        <strain evidence="8 9">TW-4</strain>
    </source>
</reference>
<proteinExistence type="inferred from homology"/>
<comment type="similarity">
    <text evidence="2">Belongs to the GtrA family.</text>
</comment>
<dbReference type="EMBL" id="JABBGM010000002">
    <property type="protein sequence ID" value="NML93211.1"/>
    <property type="molecule type" value="Genomic_DNA"/>
</dbReference>
<evidence type="ECO:0000256" key="2">
    <source>
        <dbReference type="ARBA" id="ARBA00009399"/>
    </source>
</evidence>
<organism evidence="8 9">
    <name type="scientific">Novosphingobium olei</name>
    <dbReference type="NCBI Taxonomy" id="2728851"/>
    <lineage>
        <taxon>Bacteria</taxon>
        <taxon>Pseudomonadati</taxon>
        <taxon>Pseudomonadota</taxon>
        <taxon>Alphaproteobacteria</taxon>
        <taxon>Sphingomonadales</taxon>
        <taxon>Sphingomonadaceae</taxon>
        <taxon>Novosphingobium</taxon>
    </lineage>
</organism>
<dbReference type="PANTHER" id="PTHR38459:SF1">
    <property type="entry name" value="PROPHAGE BACTOPRENOL-LINKED GLUCOSE TRANSLOCASE HOMOLOG"/>
    <property type="match status" value="1"/>
</dbReference>
<keyword evidence="9" id="KW-1185">Reference proteome</keyword>
<accession>A0A7Y0BNY9</accession>
<dbReference type="GO" id="GO:0000271">
    <property type="term" value="P:polysaccharide biosynthetic process"/>
    <property type="evidence" value="ECO:0007669"/>
    <property type="project" value="InterPro"/>
</dbReference>
<feature type="transmembrane region" description="Helical" evidence="6">
    <location>
        <begin position="33"/>
        <end position="50"/>
    </location>
</feature>
<keyword evidence="4 6" id="KW-1133">Transmembrane helix</keyword>
<evidence type="ECO:0000256" key="4">
    <source>
        <dbReference type="ARBA" id="ARBA00022989"/>
    </source>
</evidence>